<dbReference type="OMA" id="CICGPIK"/>
<dbReference type="SUPFAM" id="SSF54001">
    <property type="entry name" value="Cysteine proteinases"/>
    <property type="match status" value="1"/>
</dbReference>
<keyword evidence="5" id="KW-1185">Reference proteome</keyword>
<evidence type="ECO:0000259" key="3">
    <source>
        <dbReference type="PROSITE" id="PS50235"/>
    </source>
</evidence>
<gene>
    <name evidence="4" type="ORF">CBR_g76006</name>
</gene>
<dbReference type="InterPro" id="IPR028889">
    <property type="entry name" value="USP"/>
</dbReference>
<evidence type="ECO:0000313" key="4">
    <source>
        <dbReference type="EMBL" id="GBG42572.1"/>
    </source>
</evidence>
<feature type="compositionally biased region" description="Low complexity" evidence="2">
    <location>
        <begin position="33"/>
        <end position="46"/>
    </location>
</feature>
<accession>A0A388JJS3</accession>
<dbReference type="GO" id="GO:0004843">
    <property type="term" value="F:cysteine-type deubiquitinase activity"/>
    <property type="evidence" value="ECO:0007669"/>
    <property type="project" value="InterPro"/>
</dbReference>
<dbReference type="Gene3D" id="3.90.70.10">
    <property type="entry name" value="Cysteine proteinases"/>
    <property type="match status" value="1"/>
</dbReference>
<dbReference type="Pfam" id="PF00443">
    <property type="entry name" value="UCH"/>
    <property type="match status" value="1"/>
</dbReference>
<dbReference type="PROSITE" id="PS50235">
    <property type="entry name" value="USP_3"/>
    <property type="match status" value="1"/>
</dbReference>
<dbReference type="OrthoDB" id="1742673at2759"/>
<evidence type="ECO:0000256" key="2">
    <source>
        <dbReference type="SAM" id="MobiDB-lite"/>
    </source>
</evidence>
<feature type="region of interest" description="Disordered" evidence="2">
    <location>
        <begin position="33"/>
        <end position="56"/>
    </location>
</feature>
<organism evidence="4 5">
    <name type="scientific">Chara braunii</name>
    <name type="common">Braun's stonewort</name>
    <dbReference type="NCBI Taxonomy" id="69332"/>
    <lineage>
        <taxon>Eukaryota</taxon>
        <taxon>Viridiplantae</taxon>
        <taxon>Streptophyta</taxon>
        <taxon>Charophyceae</taxon>
        <taxon>Charales</taxon>
        <taxon>Characeae</taxon>
        <taxon>Chara</taxon>
    </lineage>
</organism>
<feature type="domain" description="USP" evidence="3">
    <location>
        <begin position="1"/>
        <end position="116"/>
    </location>
</feature>
<dbReference type="STRING" id="69332.A0A388JJS3"/>
<comment type="caution">
    <text evidence="4">The sequence shown here is derived from an EMBL/GenBank/DDBJ whole genome shotgun (WGS) entry which is preliminary data.</text>
</comment>
<dbReference type="Proteomes" id="UP000265515">
    <property type="component" value="Unassembled WGS sequence"/>
</dbReference>
<comment type="similarity">
    <text evidence="1">Belongs to the peptidase C19 family.</text>
</comment>
<dbReference type="InterPro" id="IPR001394">
    <property type="entry name" value="Peptidase_C19_UCH"/>
</dbReference>
<dbReference type="EMBL" id="BFEA01002769">
    <property type="protein sequence ID" value="GBG42572.1"/>
    <property type="molecule type" value="Genomic_DNA"/>
</dbReference>
<dbReference type="InterPro" id="IPR018200">
    <property type="entry name" value="USP_CS"/>
</dbReference>
<protein>
    <recommendedName>
        <fullName evidence="3">USP domain-containing protein</fullName>
    </recommendedName>
</protein>
<proteinExistence type="inferred from homology"/>
<sequence>MWTKFQGGDVERAAEWVFSHPDVEAMEIDASNRAAADAGNAPAQRQRVPAAEDMRDGPGKYKLMAFISHMGSSTQVGHYVCHIVKDGRWVIFNDSKVAASGDPPKDMGYLYFFERVRPTQS</sequence>
<evidence type="ECO:0000313" key="5">
    <source>
        <dbReference type="Proteomes" id="UP000265515"/>
    </source>
</evidence>
<dbReference type="GO" id="GO:0016579">
    <property type="term" value="P:protein deubiquitination"/>
    <property type="evidence" value="ECO:0007669"/>
    <property type="project" value="InterPro"/>
</dbReference>
<reference evidence="4 5" key="1">
    <citation type="journal article" date="2018" name="Cell">
        <title>The Chara Genome: Secondary Complexity and Implications for Plant Terrestrialization.</title>
        <authorList>
            <person name="Nishiyama T."/>
            <person name="Sakayama H."/>
            <person name="Vries J.D."/>
            <person name="Buschmann H."/>
            <person name="Saint-Marcoux D."/>
            <person name="Ullrich K.K."/>
            <person name="Haas F.B."/>
            <person name="Vanderstraeten L."/>
            <person name="Becker D."/>
            <person name="Lang D."/>
            <person name="Vosolsobe S."/>
            <person name="Rombauts S."/>
            <person name="Wilhelmsson P.K.I."/>
            <person name="Janitza P."/>
            <person name="Kern R."/>
            <person name="Heyl A."/>
            <person name="Rumpler F."/>
            <person name="Villalobos L.I.A.C."/>
            <person name="Clay J.M."/>
            <person name="Skokan R."/>
            <person name="Toyoda A."/>
            <person name="Suzuki Y."/>
            <person name="Kagoshima H."/>
            <person name="Schijlen E."/>
            <person name="Tajeshwar N."/>
            <person name="Catarino B."/>
            <person name="Hetherington A.J."/>
            <person name="Saltykova A."/>
            <person name="Bonnot C."/>
            <person name="Breuninger H."/>
            <person name="Symeonidi A."/>
            <person name="Radhakrishnan G.V."/>
            <person name="Van Nieuwerburgh F."/>
            <person name="Deforce D."/>
            <person name="Chang C."/>
            <person name="Karol K.G."/>
            <person name="Hedrich R."/>
            <person name="Ulvskov P."/>
            <person name="Glockner G."/>
            <person name="Delwiche C.F."/>
            <person name="Petrasek J."/>
            <person name="Van de Peer Y."/>
            <person name="Friml J."/>
            <person name="Beilby M."/>
            <person name="Dolan L."/>
            <person name="Kohara Y."/>
            <person name="Sugano S."/>
            <person name="Fujiyama A."/>
            <person name="Delaux P.-M."/>
            <person name="Quint M."/>
            <person name="TheiBen G."/>
            <person name="Hagemann M."/>
            <person name="Harholt J."/>
            <person name="Dunand C."/>
            <person name="Zachgo S."/>
            <person name="Langdale J."/>
            <person name="Maumus F."/>
            <person name="Straeten D.V.D."/>
            <person name="Gould S.B."/>
            <person name="Rensing S.A."/>
        </authorList>
    </citation>
    <scope>NUCLEOTIDE SEQUENCE [LARGE SCALE GENOMIC DNA]</scope>
    <source>
        <strain evidence="4 5">S276</strain>
    </source>
</reference>
<dbReference type="AlphaFoldDB" id="A0A388JJS3"/>
<evidence type="ECO:0000256" key="1">
    <source>
        <dbReference type="ARBA" id="ARBA00009085"/>
    </source>
</evidence>
<dbReference type="Gramene" id="GBG42572">
    <property type="protein sequence ID" value="GBG42572"/>
    <property type="gene ID" value="CBR_g76006"/>
</dbReference>
<dbReference type="InterPro" id="IPR038765">
    <property type="entry name" value="Papain-like_cys_pep_sf"/>
</dbReference>
<name>A0A388JJS3_CHABU</name>
<dbReference type="PROSITE" id="PS00973">
    <property type="entry name" value="USP_2"/>
    <property type="match status" value="1"/>
</dbReference>